<gene>
    <name evidence="3" type="ORF">GNZ18_15385</name>
</gene>
<dbReference type="EMBL" id="WOFH01000005">
    <property type="protein sequence ID" value="MUN37980.1"/>
    <property type="molecule type" value="Genomic_DNA"/>
</dbReference>
<dbReference type="Proteomes" id="UP000432015">
    <property type="component" value="Unassembled WGS sequence"/>
</dbReference>
<feature type="domain" description="DUF397" evidence="2">
    <location>
        <begin position="9"/>
        <end position="61"/>
    </location>
</feature>
<proteinExistence type="predicted"/>
<organism evidence="3 4">
    <name type="scientific">Actinomadura litoris</name>
    <dbReference type="NCBI Taxonomy" id="2678616"/>
    <lineage>
        <taxon>Bacteria</taxon>
        <taxon>Bacillati</taxon>
        <taxon>Actinomycetota</taxon>
        <taxon>Actinomycetes</taxon>
        <taxon>Streptosporangiales</taxon>
        <taxon>Thermomonosporaceae</taxon>
        <taxon>Actinomadura</taxon>
    </lineage>
</organism>
<accession>A0A7K1L0L9</accession>
<evidence type="ECO:0000313" key="3">
    <source>
        <dbReference type="EMBL" id="MUN37980.1"/>
    </source>
</evidence>
<comment type="caution">
    <text evidence="3">The sequence shown here is derived from an EMBL/GenBank/DDBJ whole genome shotgun (WGS) entry which is preliminary data.</text>
</comment>
<name>A0A7K1L0L9_9ACTN</name>
<dbReference type="InterPro" id="IPR007278">
    <property type="entry name" value="DUF397"/>
</dbReference>
<sequence length="65" mass="6986">MTPTPSGPTWRKSRHSGDGQDCVEIARDGRGAFLVRDSKAPGAGVLRFGTADWRAFLDAAKKGRV</sequence>
<reference evidence="3 4" key="1">
    <citation type="submission" date="2019-11" db="EMBL/GenBank/DDBJ databases">
        <authorList>
            <person name="Cao P."/>
        </authorList>
    </citation>
    <scope>NUCLEOTIDE SEQUENCE [LARGE SCALE GENOMIC DNA]</scope>
    <source>
        <strain evidence="3 4">NEAU-AAG5</strain>
    </source>
</reference>
<evidence type="ECO:0000313" key="4">
    <source>
        <dbReference type="Proteomes" id="UP000432015"/>
    </source>
</evidence>
<dbReference type="Pfam" id="PF04149">
    <property type="entry name" value="DUF397"/>
    <property type="match status" value="1"/>
</dbReference>
<evidence type="ECO:0000259" key="2">
    <source>
        <dbReference type="Pfam" id="PF04149"/>
    </source>
</evidence>
<evidence type="ECO:0000256" key="1">
    <source>
        <dbReference type="SAM" id="MobiDB-lite"/>
    </source>
</evidence>
<protein>
    <submittedName>
        <fullName evidence="3">DUF397 domain-containing protein</fullName>
    </submittedName>
</protein>
<dbReference type="AlphaFoldDB" id="A0A7K1L0L9"/>
<keyword evidence="4" id="KW-1185">Reference proteome</keyword>
<feature type="region of interest" description="Disordered" evidence="1">
    <location>
        <begin position="1"/>
        <end position="21"/>
    </location>
</feature>